<comment type="caution">
    <text evidence="11">The sequence shown here is derived from an EMBL/GenBank/DDBJ whole genome shotgun (WGS) entry which is preliminary data.</text>
</comment>
<keyword evidence="4 6" id="KW-0324">Glycolysis</keyword>
<dbReference type="InterPro" id="IPR029033">
    <property type="entry name" value="His_PPase_superfam"/>
</dbReference>
<feature type="active site" description="Tele-phosphohistidine intermediate" evidence="6 7">
    <location>
        <position position="9"/>
    </location>
</feature>
<feature type="site" description="Transition state stabilizer" evidence="6 9">
    <location>
        <position position="182"/>
    </location>
</feature>
<dbReference type="SMART" id="SM00855">
    <property type="entry name" value="PGAM"/>
    <property type="match status" value="1"/>
</dbReference>
<dbReference type="EC" id="5.4.2.11" evidence="6 10"/>
<evidence type="ECO:0000313" key="12">
    <source>
        <dbReference type="Proteomes" id="UP000094472"/>
    </source>
</evidence>
<dbReference type="CDD" id="cd07067">
    <property type="entry name" value="HP_PGM_like"/>
    <property type="match status" value="1"/>
</dbReference>
<dbReference type="OrthoDB" id="9781415at2"/>
<dbReference type="GO" id="GO:0006094">
    <property type="term" value="P:gluconeogenesis"/>
    <property type="evidence" value="ECO:0007669"/>
    <property type="project" value="UniProtKB-UniRule"/>
</dbReference>
<protein>
    <recommendedName>
        <fullName evidence="6 10">2,3-bisphosphoglycerate-dependent phosphoglycerate mutase</fullName>
        <shortName evidence="6">BPG-dependent PGAM</shortName>
        <shortName evidence="6">PGAM</shortName>
        <shortName evidence="6">Phosphoglyceromutase</shortName>
        <shortName evidence="6">dPGM</shortName>
        <ecNumber evidence="6 10">5.4.2.11</ecNumber>
    </recommendedName>
</protein>
<dbReference type="UniPathway" id="UPA00109">
    <property type="reaction ID" value="UER00186"/>
</dbReference>
<evidence type="ECO:0000256" key="8">
    <source>
        <dbReference type="PIRSR" id="PIRSR613078-2"/>
    </source>
</evidence>
<accession>A0A1E3W5A4</accession>
<sequence>MPRLILLRHGQSVWNRDAIFTGWTDVDLCDNGLAEAKQAADLLKAHNIKFDQCFTSYLKRSIHTLWIVLDALDLTWLPVRRSWRLNERHYGALQGRKKETVLAEVGEEQLQRWRRSYSIRPPALEETDARFPGNQPKYAGVPHRHLPLTESLEDTVDRVLPYWQERVEPVLMAGRTPLISAHGNSLRGLVKYLDGISDEDIPHLEIPTGKPLIYELDQGLRPIRSFYLEDGKEPHALPRAKAAVTSA</sequence>
<dbReference type="GO" id="GO:0006096">
    <property type="term" value="P:glycolytic process"/>
    <property type="evidence" value="ECO:0007669"/>
    <property type="project" value="UniProtKB-UniRule"/>
</dbReference>
<organism evidence="11 12">
    <name type="scientific">Methyloceanibacter superfactus</name>
    <dbReference type="NCBI Taxonomy" id="1774969"/>
    <lineage>
        <taxon>Bacteria</taxon>
        <taxon>Pseudomonadati</taxon>
        <taxon>Pseudomonadota</taxon>
        <taxon>Alphaproteobacteria</taxon>
        <taxon>Hyphomicrobiales</taxon>
        <taxon>Hyphomicrobiaceae</taxon>
        <taxon>Methyloceanibacter</taxon>
    </lineage>
</organism>
<dbReference type="Proteomes" id="UP000094472">
    <property type="component" value="Unassembled WGS sequence"/>
</dbReference>
<evidence type="ECO:0000313" key="11">
    <source>
        <dbReference type="EMBL" id="ODS00998.1"/>
    </source>
</evidence>
<feature type="binding site" evidence="6 8">
    <location>
        <begin position="183"/>
        <end position="184"/>
    </location>
    <ligand>
        <name>substrate</name>
    </ligand>
</feature>
<dbReference type="GO" id="GO:0004619">
    <property type="term" value="F:phosphoglycerate mutase activity"/>
    <property type="evidence" value="ECO:0007669"/>
    <property type="project" value="UniProtKB-UniRule"/>
</dbReference>
<comment type="catalytic activity">
    <reaction evidence="1 6 10">
        <text>(2R)-2-phosphoglycerate = (2R)-3-phosphoglycerate</text>
        <dbReference type="Rhea" id="RHEA:15901"/>
        <dbReference type="ChEBI" id="CHEBI:58272"/>
        <dbReference type="ChEBI" id="CHEBI:58289"/>
        <dbReference type="EC" id="5.4.2.11"/>
    </reaction>
</comment>
<dbReference type="STRING" id="1774969.AUC69_07320"/>
<dbReference type="NCBIfam" id="TIGR01258">
    <property type="entry name" value="pgm_1"/>
    <property type="match status" value="1"/>
</dbReference>
<dbReference type="Pfam" id="PF00300">
    <property type="entry name" value="His_Phos_1"/>
    <property type="match status" value="1"/>
</dbReference>
<evidence type="ECO:0000256" key="2">
    <source>
        <dbReference type="ARBA" id="ARBA00006717"/>
    </source>
</evidence>
<dbReference type="FunFam" id="3.40.50.1240:FF:000003">
    <property type="entry name" value="2,3-bisphosphoglycerate-dependent phosphoglycerate mutase"/>
    <property type="match status" value="1"/>
</dbReference>
<feature type="binding site" evidence="6 8">
    <location>
        <begin position="8"/>
        <end position="15"/>
    </location>
    <ligand>
        <name>substrate</name>
    </ligand>
</feature>
<feature type="binding site" evidence="6 8">
    <location>
        <position position="60"/>
    </location>
    <ligand>
        <name>substrate</name>
    </ligand>
</feature>
<feature type="active site" description="Proton donor/acceptor" evidence="6 7">
    <location>
        <position position="87"/>
    </location>
</feature>
<dbReference type="PANTHER" id="PTHR11931">
    <property type="entry name" value="PHOSPHOGLYCERATE MUTASE"/>
    <property type="match status" value="1"/>
</dbReference>
<comment type="function">
    <text evidence="6 10">Catalyzes the interconversion of 2-phosphoglycerate and 3-phosphoglycerate.</text>
</comment>
<dbReference type="InterPro" id="IPR005952">
    <property type="entry name" value="Phosphogly_mut1"/>
</dbReference>
<evidence type="ECO:0000256" key="9">
    <source>
        <dbReference type="PIRSR" id="PIRSR613078-3"/>
    </source>
</evidence>
<dbReference type="HAMAP" id="MF_01039">
    <property type="entry name" value="PGAM_GpmA"/>
    <property type="match status" value="1"/>
</dbReference>
<dbReference type="PROSITE" id="PS00175">
    <property type="entry name" value="PG_MUTASE"/>
    <property type="match status" value="1"/>
</dbReference>
<reference evidence="11 12" key="1">
    <citation type="journal article" date="2016" name="Environ. Microbiol.">
        <title>New Methyloceanibacter diversity from North Sea sediments includes methanotroph containing solely the soluble methane monooxygenase.</title>
        <authorList>
            <person name="Vekeman B."/>
            <person name="Kerckhof F.M."/>
            <person name="Cremers G."/>
            <person name="de Vos P."/>
            <person name="Vandamme P."/>
            <person name="Boon N."/>
            <person name="Op den Camp H.J."/>
            <person name="Heylen K."/>
        </authorList>
    </citation>
    <scope>NUCLEOTIDE SEQUENCE [LARGE SCALE GENOMIC DNA]</scope>
    <source>
        <strain evidence="11 12">R-67175</strain>
    </source>
</reference>
<evidence type="ECO:0000256" key="4">
    <source>
        <dbReference type="ARBA" id="ARBA00023152"/>
    </source>
</evidence>
<comment type="subunit">
    <text evidence="6">Homodimer.</text>
</comment>
<dbReference type="EMBL" id="LPWF01000010">
    <property type="protein sequence ID" value="ODS00998.1"/>
    <property type="molecule type" value="Genomic_DNA"/>
</dbReference>
<feature type="binding site" evidence="6 8">
    <location>
        <begin position="21"/>
        <end position="22"/>
    </location>
    <ligand>
        <name>substrate</name>
    </ligand>
</feature>
<dbReference type="RefSeq" id="WP_069440909.1">
    <property type="nucleotide sequence ID" value="NZ_LPWF01000010.1"/>
</dbReference>
<dbReference type="AlphaFoldDB" id="A0A1E3W5A4"/>
<comment type="pathway">
    <text evidence="6 10">Carbohydrate degradation; glycolysis; pyruvate from D-glyceraldehyde 3-phosphate: step 3/5.</text>
</comment>
<evidence type="ECO:0000256" key="3">
    <source>
        <dbReference type="ARBA" id="ARBA00022432"/>
    </source>
</evidence>
<evidence type="ECO:0000256" key="10">
    <source>
        <dbReference type="RuleBase" id="RU004512"/>
    </source>
</evidence>
<keyword evidence="12" id="KW-1185">Reference proteome</keyword>
<proteinExistence type="inferred from homology"/>
<gene>
    <name evidence="6 11" type="primary">gpmA</name>
    <name evidence="11" type="ORF">AUC69_07320</name>
</gene>
<dbReference type="SUPFAM" id="SSF53254">
    <property type="entry name" value="Phosphoglycerate mutase-like"/>
    <property type="match status" value="1"/>
</dbReference>
<dbReference type="PIRSF" id="PIRSF000709">
    <property type="entry name" value="6PFK_2-Ptase"/>
    <property type="match status" value="1"/>
</dbReference>
<dbReference type="NCBIfam" id="NF010713">
    <property type="entry name" value="PRK14115.1"/>
    <property type="match status" value="1"/>
</dbReference>
<evidence type="ECO:0000256" key="1">
    <source>
        <dbReference type="ARBA" id="ARBA00000380"/>
    </source>
</evidence>
<comment type="similarity">
    <text evidence="2 6">Belongs to the phosphoglycerate mutase family. BPG-dependent PGAM subfamily.</text>
</comment>
<evidence type="ECO:0000256" key="6">
    <source>
        <dbReference type="HAMAP-Rule" id="MF_01039"/>
    </source>
</evidence>
<dbReference type="InterPro" id="IPR013078">
    <property type="entry name" value="His_Pase_superF_clade-1"/>
</dbReference>
<keyword evidence="5 6" id="KW-0413">Isomerase</keyword>
<keyword evidence="3 6" id="KW-0312">Gluconeogenesis</keyword>
<dbReference type="Gene3D" id="3.40.50.1240">
    <property type="entry name" value="Phosphoglycerate mutase-like"/>
    <property type="match status" value="1"/>
</dbReference>
<evidence type="ECO:0000256" key="7">
    <source>
        <dbReference type="PIRSR" id="PIRSR613078-1"/>
    </source>
</evidence>
<feature type="binding site" evidence="6 8">
    <location>
        <position position="98"/>
    </location>
    <ligand>
        <name>substrate</name>
    </ligand>
</feature>
<evidence type="ECO:0000256" key="5">
    <source>
        <dbReference type="ARBA" id="ARBA00023235"/>
    </source>
</evidence>
<name>A0A1E3W5A4_9HYPH</name>
<feature type="binding site" evidence="6 8">
    <location>
        <begin position="114"/>
        <end position="115"/>
    </location>
    <ligand>
        <name>substrate</name>
    </ligand>
</feature>
<dbReference type="InterPro" id="IPR001345">
    <property type="entry name" value="PG/BPGM_mutase_AS"/>
</dbReference>
<feature type="binding site" evidence="6 8">
    <location>
        <begin position="87"/>
        <end position="90"/>
    </location>
    <ligand>
        <name>substrate</name>
    </ligand>
</feature>